<dbReference type="InterPro" id="IPR052476">
    <property type="entry name" value="UBAC1"/>
</dbReference>
<keyword evidence="4" id="KW-1185">Reference proteome</keyword>
<reference evidence="3" key="1">
    <citation type="submission" date="2017-08" db="EMBL/GenBank/DDBJ databases">
        <authorList>
            <person name="Polle J.E."/>
            <person name="Barry K."/>
            <person name="Cushman J."/>
            <person name="Schmutz J."/>
            <person name="Tran D."/>
            <person name="Hathwaick L.T."/>
            <person name="Yim W.C."/>
            <person name="Jenkins J."/>
            <person name="Mckie-Krisberg Z.M."/>
            <person name="Prochnik S."/>
            <person name="Lindquist E."/>
            <person name="Dockter R.B."/>
            <person name="Adam C."/>
            <person name="Molina H."/>
            <person name="Bunkerborg J."/>
            <person name="Jin E."/>
            <person name="Buchheim M."/>
            <person name="Magnuson J."/>
        </authorList>
    </citation>
    <scope>NUCLEOTIDE SEQUENCE</scope>
    <source>
        <strain evidence="3">CCAP 19/18</strain>
    </source>
</reference>
<evidence type="ECO:0000313" key="3">
    <source>
        <dbReference type="EMBL" id="KAF5825731.1"/>
    </source>
</evidence>
<gene>
    <name evidence="3" type="ORF">DUNSADRAFT_7274</name>
</gene>
<dbReference type="SUPFAM" id="SSF46934">
    <property type="entry name" value="UBA-like"/>
    <property type="match status" value="2"/>
</dbReference>
<feature type="non-terminal residue" evidence="3">
    <location>
        <position position="142"/>
    </location>
</feature>
<organism evidence="3 4">
    <name type="scientific">Dunaliella salina</name>
    <name type="common">Green alga</name>
    <name type="synonym">Protococcus salinus</name>
    <dbReference type="NCBI Taxonomy" id="3046"/>
    <lineage>
        <taxon>Eukaryota</taxon>
        <taxon>Viridiplantae</taxon>
        <taxon>Chlorophyta</taxon>
        <taxon>core chlorophytes</taxon>
        <taxon>Chlorophyceae</taxon>
        <taxon>CS clade</taxon>
        <taxon>Chlamydomonadales</taxon>
        <taxon>Dunaliellaceae</taxon>
        <taxon>Dunaliella</taxon>
    </lineage>
</organism>
<feature type="compositionally biased region" description="Low complexity" evidence="1">
    <location>
        <begin position="65"/>
        <end position="80"/>
    </location>
</feature>
<comment type="caution">
    <text evidence="3">The sequence shown here is derived from an EMBL/GenBank/DDBJ whole genome shotgun (WGS) entry which is preliminary data.</text>
</comment>
<feature type="domain" description="UBA" evidence="2">
    <location>
        <begin position="11"/>
        <end position="51"/>
    </location>
</feature>
<dbReference type="PANTHER" id="PTHR46738:SF1">
    <property type="entry name" value="UBIQUITIN-ASSOCIATED DOMAIN-CONTAINING PROTEIN 1"/>
    <property type="match status" value="1"/>
</dbReference>
<feature type="region of interest" description="Disordered" evidence="1">
    <location>
        <begin position="48"/>
        <end position="80"/>
    </location>
</feature>
<evidence type="ECO:0000259" key="2">
    <source>
        <dbReference type="PROSITE" id="PS50030"/>
    </source>
</evidence>
<dbReference type="InterPro" id="IPR015940">
    <property type="entry name" value="UBA"/>
</dbReference>
<feature type="domain" description="UBA" evidence="2">
    <location>
        <begin position="82"/>
        <end position="123"/>
    </location>
</feature>
<dbReference type="CDD" id="cd14386">
    <property type="entry name" value="UBA2_UBP5"/>
    <property type="match status" value="1"/>
</dbReference>
<evidence type="ECO:0000313" key="4">
    <source>
        <dbReference type="Proteomes" id="UP000815325"/>
    </source>
</evidence>
<dbReference type="PANTHER" id="PTHR46738">
    <property type="entry name" value="UBIQUITIN-ASSOCIATED DOMAIN-CONTAINING PROTEIN 1"/>
    <property type="match status" value="1"/>
</dbReference>
<dbReference type="SMART" id="SM00165">
    <property type="entry name" value="UBA"/>
    <property type="match status" value="2"/>
</dbReference>
<dbReference type="Gene3D" id="1.10.8.10">
    <property type="entry name" value="DNA helicase RuvA subunit, C-terminal domain"/>
    <property type="match status" value="2"/>
</dbReference>
<proteinExistence type="predicted"/>
<accession>A0ABQ7FUG2</accession>
<evidence type="ECO:0000256" key="1">
    <source>
        <dbReference type="SAM" id="MobiDB-lite"/>
    </source>
</evidence>
<sequence>EPASSAASGGAVNEEALSTLAAMGFTPKQAEKALKACDGNVERAVDWLFSHADDPMEEDEPQQGATKPTPAGPQQAPTPALTADPALVAQLASMGFSEAACTRAALAVKNAGPEAAMEWVLTHMEDPDINAPLGMEEAVGMR</sequence>
<name>A0ABQ7FUG2_DUNSA</name>
<dbReference type="Proteomes" id="UP000815325">
    <property type="component" value="Unassembled WGS sequence"/>
</dbReference>
<feature type="non-terminal residue" evidence="3">
    <location>
        <position position="1"/>
    </location>
</feature>
<protein>
    <submittedName>
        <fullName evidence="3">UBA-like protein</fullName>
    </submittedName>
</protein>
<dbReference type="PROSITE" id="PS50030">
    <property type="entry name" value="UBA"/>
    <property type="match status" value="2"/>
</dbReference>
<dbReference type="InterPro" id="IPR009060">
    <property type="entry name" value="UBA-like_sf"/>
</dbReference>
<dbReference type="EMBL" id="MU072102">
    <property type="protein sequence ID" value="KAF5825731.1"/>
    <property type="molecule type" value="Genomic_DNA"/>
</dbReference>
<dbReference type="Pfam" id="PF22562">
    <property type="entry name" value="UBA_7"/>
    <property type="match status" value="2"/>
</dbReference>